<evidence type="ECO:0008006" key="3">
    <source>
        <dbReference type="Google" id="ProtNLM"/>
    </source>
</evidence>
<sequence>MMKYLYSILFVLVIVAGCGKDEGYIPDVAVNYNVTLTEFSLKAVNNVLVVSNNGVGGLLIVKTPLGGYVAFDRCSTVNPEKICKVTPDEGGFTATDPCSGAKFLLLDGSPQKAPAERSLKAYNVSLQGNTLIHVSN</sequence>
<dbReference type="Gene3D" id="2.102.10.10">
    <property type="entry name" value="Rieske [2Fe-2S] iron-sulphur domain"/>
    <property type="match status" value="1"/>
</dbReference>
<accession>A0A4R0PYZ2</accession>
<keyword evidence="2" id="KW-1185">Reference proteome</keyword>
<evidence type="ECO:0000313" key="1">
    <source>
        <dbReference type="EMBL" id="TCD26695.1"/>
    </source>
</evidence>
<dbReference type="PROSITE" id="PS51257">
    <property type="entry name" value="PROKAR_LIPOPROTEIN"/>
    <property type="match status" value="1"/>
</dbReference>
<dbReference type="Proteomes" id="UP000293925">
    <property type="component" value="Unassembled WGS sequence"/>
</dbReference>
<dbReference type="EMBL" id="SJSO01000008">
    <property type="protein sequence ID" value="TCD26695.1"/>
    <property type="molecule type" value="Genomic_DNA"/>
</dbReference>
<dbReference type="RefSeq" id="WP_131530490.1">
    <property type="nucleotide sequence ID" value="NZ_SJSO01000008.1"/>
</dbReference>
<dbReference type="AlphaFoldDB" id="A0A4R0PYZ2"/>
<dbReference type="InterPro" id="IPR036922">
    <property type="entry name" value="Rieske_2Fe-2S_sf"/>
</dbReference>
<comment type="caution">
    <text evidence="1">The sequence shown here is derived from an EMBL/GenBank/DDBJ whole genome shotgun (WGS) entry which is preliminary data.</text>
</comment>
<proteinExistence type="predicted"/>
<reference evidence="1 2" key="1">
    <citation type="submission" date="2019-02" db="EMBL/GenBank/DDBJ databases">
        <title>Pedobacter sp. RP-3-21 sp. nov., isolated from Arctic soil.</title>
        <authorList>
            <person name="Dahal R.H."/>
        </authorList>
    </citation>
    <scope>NUCLEOTIDE SEQUENCE [LARGE SCALE GENOMIC DNA]</scope>
    <source>
        <strain evidence="1 2">RP-3-21</strain>
    </source>
</reference>
<protein>
    <recommendedName>
        <fullName evidence="3">Rieske domain-containing protein</fullName>
    </recommendedName>
</protein>
<evidence type="ECO:0000313" key="2">
    <source>
        <dbReference type="Proteomes" id="UP000293925"/>
    </source>
</evidence>
<name>A0A4R0PYZ2_9SPHI</name>
<dbReference type="GO" id="GO:0051537">
    <property type="term" value="F:2 iron, 2 sulfur cluster binding"/>
    <property type="evidence" value="ECO:0007669"/>
    <property type="project" value="InterPro"/>
</dbReference>
<dbReference type="OrthoDB" id="1201186at2"/>
<organism evidence="1 2">
    <name type="scientific">Pedobacter psychrodurus</name>
    <dbReference type="NCBI Taxonomy" id="2530456"/>
    <lineage>
        <taxon>Bacteria</taxon>
        <taxon>Pseudomonadati</taxon>
        <taxon>Bacteroidota</taxon>
        <taxon>Sphingobacteriia</taxon>
        <taxon>Sphingobacteriales</taxon>
        <taxon>Sphingobacteriaceae</taxon>
        <taxon>Pedobacter</taxon>
    </lineage>
</organism>
<gene>
    <name evidence="1" type="ORF">EZ456_12110</name>
</gene>